<dbReference type="PANTHER" id="PTHR30026:SF20">
    <property type="entry name" value="OUTER MEMBRANE PROTEIN TOLC"/>
    <property type="match status" value="1"/>
</dbReference>
<dbReference type="Pfam" id="PF02321">
    <property type="entry name" value="OEP"/>
    <property type="match status" value="2"/>
</dbReference>
<keyword evidence="11" id="KW-1185">Reference proteome</keyword>
<sequence>MKNFIIISAFFTLIYLHGQAQAEQQKPWSLEECIEYAVTNNITVKDAELTKGNNELNYAASKSSRLPNLTGSASQNISFGTAINNITSDYISQTTNSTSLGLSTSVTLYNGNQINNKIKQNKLLVDQSSLYIKEAENSITLSVTEAYIQVLYNKENILIATTNLETSEKELEMAKARLEAGTISMVDYTDAQSQTATNKYNLIAAKNNYQQQLLVLKQLLELPPEESFEIETFKNYEELLMLPDKMEIYQKALAVLPEIEADKVGVDISKKDLEIAKGAFLPTLSLTGSIGSGYTDIQDMSFSDQLDFNFNQRVGLSLSIPIFNRNQTKTQVKSAKINIKKAELQLQSTQKELYKKIETAWHNAVSSHEQLSASISARDASKESYTLAQKKYELNALSTTDLIISQNAYTNAEINYLQAKYLNILYVQLLQFYQGNPIKID</sequence>
<evidence type="ECO:0000256" key="9">
    <source>
        <dbReference type="SAM" id="SignalP"/>
    </source>
</evidence>
<evidence type="ECO:0000256" key="3">
    <source>
        <dbReference type="ARBA" id="ARBA00022448"/>
    </source>
</evidence>
<feature type="chain" id="PRO_5039382304" evidence="9">
    <location>
        <begin position="23"/>
        <end position="441"/>
    </location>
</feature>
<evidence type="ECO:0000256" key="6">
    <source>
        <dbReference type="ARBA" id="ARBA00023136"/>
    </source>
</evidence>
<comment type="similarity">
    <text evidence="2">Belongs to the outer membrane factor (OMF) (TC 1.B.17) family.</text>
</comment>
<reference evidence="10" key="1">
    <citation type="submission" date="2022-03" db="EMBL/GenBank/DDBJ databases">
        <title>Description of Abyssus ytuae gen. nov., sp. nov., a novel member of the family Flavobacteriaceae isolated from the sediment of Mariana Trench.</title>
        <authorList>
            <person name="Zhang J."/>
            <person name="Xu X."/>
        </authorList>
    </citation>
    <scope>NUCLEOTIDE SEQUENCE</scope>
    <source>
        <strain evidence="10">MT3330</strain>
    </source>
</reference>
<evidence type="ECO:0000256" key="8">
    <source>
        <dbReference type="SAM" id="Coils"/>
    </source>
</evidence>
<dbReference type="InterPro" id="IPR051906">
    <property type="entry name" value="TolC-like"/>
</dbReference>
<dbReference type="GO" id="GO:0015562">
    <property type="term" value="F:efflux transmembrane transporter activity"/>
    <property type="evidence" value="ECO:0007669"/>
    <property type="project" value="InterPro"/>
</dbReference>
<accession>A0A9E6ZQR8</accession>
<protein>
    <submittedName>
        <fullName evidence="10">TolC family protein</fullName>
    </submittedName>
</protein>
<name>A0A9E6ZQR8_9FLAO</name>
<dbReference type="InterPro" id="IPR003423">
    <property type="entry name" value="OMP_efflux"/>
</dbReference>
<dbReference type="GO" id="GO:0015288">
    <property type="term" value="F:porin activity"/>
    <property type="evidence" value="ECO:0007669"/>
    <property type="project" value="TreeGrafter"/>
</dbReference>
<feature type="signal peptide" evidence="9">
    <location>
        <begin position="1"/>
        <end position="22"/>
    </location>
</feature>
<keyword evidence="9" id="KW-0732">Signal</keyword>
<dbReference type="KEGG" id="fbm:MQE35_05620"/>
<dbReference type="AlphaFoldDB" id="A0A9E6ZQR8"/>
<dbReference type="PANTHER" id="PTHR30026">
    <property type="entry name" value="OUTER MEMBRANE PROTEIN TOLC"/>
    <property type="match status" value="1"/>
</dbReference>
<comment type="subcellular location">
    <subcellularLocation>
        <location evidence="1">Cell outer membrane</location>
    </subcellularLocation>
</comment>
<keyword evidence="7" id="KW-0998">Cell outer membrane</keyword>
<proteinExistence type="inferred from homology"/>
<evidence type="ECO:0000256" key="5">
    <source>
        <dbReference type="ARBA" id="ARBA00022692"/>
    </source>
</evidence>
<feature type="coiled-coil region" evidence="8">
    <location>
        <begin position="325"/>
        <end position="352"/>
    </location>
</feature>
<dbReference type="RefSeq" id="WP_255845387.1">
    <property type="nucleotide sequence ID" value="NZ_CP094358.1"/>
</dbReference>
<evidence type="ECO:0000313" key="10">
    <source>
        <dbReference type="EMBL" id="UOB18770.1"/>
    </source>
</evidence>
<keyword evidence="6" id="KW-0472">Membrane</keyword>
<keyword evidence="8" id="KW-0175">Coiled coil</keyword>
<keyword evidence="4" id="KW-1134">Transmembrane beta strand</keyword>
<keyword evidence="5" id="KW-0812">Transmembrane</keyword>
<organism evidence="10 11">
    <name type="scientific">Abyssalbus ytuae</name>
    <dbReference type="NCBI Taxonomy" id="2926907"/>
    <lineage>
        <taxon>Bacteria</taxon>
        <taxon>Pseudomonadati</taxon>
        <taxon>Bacteroidota</taxon>
        <taxon>Flavobacteriia</taxon>
        <taxon>Flavobacteriales</taxon>
        <taxon>Flavobacteriaceae</taxon>
        <taxon>Abyssalbus</taxon>
    </lineage>
</organism>
<evidence type="ECO:0000256" key="7">
    <source>
        <dbReference type="ARBA" id="ARBA00023237"/>
    </source>
</evidence>
<evidence type="ECO:0000256" key="4">
    <source>
        <dbReference type="ARBA" id="ARBA00022452"/>
    </source>
</evidence>
<dbReference type="EMBL" id="CP094358">
    <property type="protein sequence ID" value="UOB18770.1"/>
    <property type="molecule type" value="Genomic_DNA"/>
</dbReference>
<keyword evidence="3" id="KW-0813">Transport</keyword>
<dbReference type="Gene3D" id="1.20.1600.10">
    <property type="entry name" value="Outer membrane efflux proteins (OEP)"/>
    <property type="match status" value="1"/>
</dbReference>
<dbReference type="SUPFAM" id="SSF56954">
    <property type="entry name" value="Outer membrane efflux proteins (OEP)"/>
    <property type="match status" value="1"/>
</dbReference>
<dbReference type="GO" id="GO:1990281">
    <property type="term" value="C:efflux pump complex"/>
    <property type="evidence" value="ECO:0007669"/>
    <property type="project" value="TreeGrafter"/>
</dbReference>
<dbReference type="Proteomes" id="UP000831290">
    <property type="component" value="Chromosome"/>
</dbReference>
<evidence type="ECO:0000256" key="2">
    <source>
        <dbReference type="ARBA" id="ARBA00007613"/>
    </source>
</evidence>
<evidence type="ECO:0000313" key="11">
    <source>
        <dbReference type="Proteomes" id="UP000831290"/>
    </source>
</evidence>
<evidence type="ECO:0000256" key="1">
    <source>
        <dbReference type="ARBA" id="ARBA00004442"/>
    </source>
</evidence>
<gene>
    <name evidence="10" type="ORF">MQE35_05620</name>
</gene>
<dbReference type="GO" id="GO:0009279">
    <property type="term" value="C:cell outer membrane"/>
    <property type="evidence" value="ECO:0007669"/>
    <property type="project" value="UniProtKB-SubCell"/>
</dbReference>